<dbReference type="BioCyc" id="CSTA292563:G1353-426-MONOMER"/>
<dbReference type="PROSITE" id="PS50005">
    <property type="entry name" value="TPR"/>
    <property type="match status" value="5"/>
</dbReference>
<organism evidence="4 5">
    <name type="scientific">Cyanobacterium stanieri (strain ATCC 29140 / PCC 7202)</name>
    <dbReference type="NCBI Taxonomy" id="292563"/>
    <lineage>
        <taxon>Bacteria</taxon>
        <taxon>Bacillati</taxon>
        <taxon>Cyanobacteriota</taxon>
        <taxon>Cyanophyceae</taxon>
        <taxon>Oscillatoriophycideae</taxon>
        <taxon>Chroococcales</taxon>
        <taxon>Geminocystaceae</taxon>
        <taxon>Cyanobacterium</taxon>
    </lineage>
</organism>
<feature type="repeat" description="TPR" evidence="3">
    <location>
        <begin position="372"/>
        <end position="405"/>
    </location>
</feature>
<dbReference type="SMART" id="SM00028">
    <property type="entry name" value="TPR"/>
    <property type="match status" value="7"/>
</dbReference>
<evidence type="ECO:0000313" key="4">
    <source>
        <dbReference type="EMBL" id="AFZ46402.1"/>
    </source>
</evidence>
<dbReference type="Proteomes" id="UP000010483">
    <property type="component" value="Chromosome"/>
</dbReference>
<reference evidence="5" key="1">
    <citation type="journal article" date="2013" name="Proc. Natl. Acad. Sci. U.S.A.">
        <title>Improving the coverage of the cyanobacterial phylum using diversity-driven genome sequencing.</title>
        <authorList>
            <person name="Shih P.M."/>
            <person name="Wu D."/>
            <person name="Latifi A."/>
            <person name="Axen S.D."/>
            <person name="Fewer D.P."/>
            <person name="Talla E."/>
            <person name="Calteau A."/>
            <person name="Cai F."/>
            <person name="Tandeau de Marsac N."/>
            <person name="Rippka R."/>
            <person name="Herdman M."/>
            <person name="Sivonen K."/>
            <person name="Coursin T."/>
            <person name="Laurent T."/>
            <person name="Goodwin L."/>
            <person name="Nolan M."/>
            <person name="Davenport K.W."/>
            <person name="Han C.S."/>
            <person name="Rubin E.M."/>
            <person name="Eisen J.A."/>
            <person name="Woyke T."/>
            <person name="Gugger M."/>
            <person name="Kerfeld C.A."/>
        </authorList>
    </citation>
    <scope>NUCLEOTIDE SEQUENCE [LARGE SCALE GENOMIC DNA]</scope>
    <source>
        <strain evidence="5">ATCC 29140 / PCC 7202</strain>
    </source>
</reference>
<feature type="repeat" description="TPR" evidence="3">
    <location>
        <begin position="236"/>
        <end position="269"/>
    </location>
</feature>
<feature type="repeat" description="TPR" evidence="3">
    <location>
        <begin position="202"/>
        <end position="235"/>
    </location>
</feature>
<feature type="repeat" description="TPR" evidence="3">
    <location>
        <begin position="406"/>
        <end position="439"/>
    </location>
</feature>
<gene>
    <name evidence="4" type="ordered locus">Cyast_0422</name>
</gene>
<keyword evidence="1" id="KW-0677">Repeat</keyword>
<dbReference type="Pfam" id="PF00515">
    <property type="entry name" value="TPR_1"/>
    <property type="match status" value="3"/>
</dbReference>
<evidence type="ECO:0000256" key="1">
    <source>
        <dbReference type="ARBA" id="ARBA00022737"/>
    </source>
</evidence>
<keyword evidence="5" id="KW-1185">Reference proteome</keyword>
<feature type="repeat" description="TPR" evidence="3">
    <location>
        <begin position="338"/>
        <end position="371"/>
    </location>
</feature>
<sequence length="494" mass="58096">MDGNLILLEQQKDFCHRLRADYLFTCQLNNYYTEIDVIKTHQITTLVDKLTSASQQKVNISENKNIIAQNFLHGLGEKFIQKHYGDLFTVDKTSQKDVFIDTFFTLNNSYDLKILARTILKNDDDIFWSLTEEQVNQYDVFIFLLSIYNFHDDIKDYPIILGGFLTQDYLKKNIDIQKILISDLFYGGGLKGYLSSRQNDQVSGYIQQANKHFQKKDFDLAIDVYNQGLQLEDKNPQLYFLKGVSCWKKGDYQGAIKDFSRAIDLDKNYLLPYQWRGFAYTYFQKYDLALQDYEEEIKIDSVSFWGYYKRAFIHAKLGNYLQALDDYSICLTINPKCFYAYCNRGFVYFQLKDYHDAIEDYNRVLSLNPSLFEVYYNLGCIYQILGNHSQCISCYKESLKINPRYEKPYFNLAILQADLGQFPKAIALYDKILTLNPNFIQAEYNRDALVLLCENEGKLLGEYTEYNQQKNSKTPYLVDVHTYHSLLKKRKTDK</sequence>
<dbReference type="PROSITE" id="PS50293">
    <property type="entry name" value="TPR_REGION"/>
    <property type="match status" value="1"/>
</dbReference>
<dbReference type="InterPro" id="IPR011990">
    <property type="entry name" value="TPR-like_helical_dom_sf"/>
</dbReference>
<dbReference type="InterPro" id="IPR019734">
    <property type="entry name" value="TPR_rpt"/>
</dbReference>
<dbReference type="AlphaFoldDB" id="K9YIU8"/>
<name>K9YIU8_CYASC</name>
<protein>
    <submittedName>
        <fullName evidence="4">Tetratricopeptide TPR_1 repeat-containing protein</fullName>
    </submittedName>
</protein>
<dbReference type="HOGENOM" id="CLU_037734_0_0_3"/>
<dbReference type="eggNOG" id="COG0457">
    <property type="taxonomic scope" value="Bacteria"/>
</dbReference>
<dbReference type="KEGG" id="csn:Cyast_0422"/>
<dbReference type="PANTHER" id="PTHR44858">
    <property type="entry name" value="TETRATRICOPEPTIDE REPEAT PROTEIN 6"/>
    <property type="match status" value="1"/>
</dbReference>
<dbReference type="InterPro" id="IPR013105">
    <property type="entry name" value="TPR_2"/>
</dbReference>
<dbReference type="InterPro" id="IPR050498">
    <property type="entry name" value="Ycf3"/>
</dbReference>
<dbReference type="Pfam" id="PF07719">
    <property type="entry name" value="TPR_2"/>
    <property type="match status" value="1"/>
</dbReference>
<dbReference type="PANTHER" id="PTHR44858:SF1">
    <property type="entry name" value="UDP-N-ACETYLGLUCOSAMINE--PEPTIDE N-ACETYLGLUCOSAMINYLTRANSFERASE SPINDLY-RELATED"/>
    <property type="match status" value="1"/>
</dbReference>
<evidence type="ECO:0000256" key="3">
    <source>
        <dbReference type="PROSITE-ProRule" id="PRU00339"/>
    </source>
</evidence>
<evidence type="ECO:0000256" key="2">
    <source>
        <dbReference type="ARBA" id="ARBA00022803"/>
    </source>
</evidence>
<keyword evidence="2 3" id="KW-0802">TPR repeat</keyword>
<proteinExistence type="predicted"/>
<dbReference type="STRING" id="292563.Cyast_0422"/>
<dbReference type="Gene3D" id="1.25.40.10">
    <property type="entry name" value="Tetratricopeptide repeat domain"/>
    <property type="match status" value="3"/>
</dbReference>
<dbReference type="SUPFAM" id="SSF48452">
    <property type="entry name" value="TPR-like"/>
    <property type="match status" value="1"/>
</dbReference>
<dbReference type="EMBL" id="CP003940">
    <property type="protein sequence ID" value="AFZ46402.1"/>
    <property type="molecule type" value="Genomic_DNA"/>
</dbReference>
<evidence type="ECO:0000313" key="5">
    <source>
        <dbReference type="Proteomes" id="UP000010483"/>
    </source>
</evidence>
<accession>K9YIU8</accession>